<proteinExistence type="predicted"/>
<dbReference type="AlphaFoldDB" id="A0A3M6UKZ9"/>
<dbReference type="GO" id="GO:0007214">
    <property type="term" value="P:gamma-aminobutyric acid signaling pathway"/>
    <property type="evidence" value="ECO:0007669"/>
    <property type="project" value="TreeGrafter"/>
</dbReference>
<keyword evidence="6" id="KW-1185">Reference proteome</keyword>
<dbReference type="InterPro" id="IPR002455">
    <property type="entry name" value="GPCR3_GABA-B"/>
</dbReference>
<dbReference type="EMBL" id="RCHS01001278">
    <property type="protein sequence ID" value="RMX54347.1"/>
    <property type="molecule type" value="Genomic_DNA"/>
</dbReference>
<dbReference type="SUPFAM" id="SSF53822">
    <property type="entry name" value="Periplasmic binding protein-like I"/>
    <property type="match status" value="1"/>
</dbReference>
<dbReference type="Proteomes" id="UP000275408">
    <property type="component" value="Unassembled WGS sequence"/>
</dbReference>
<evidence type="ECO:0000256" key="4">
    <source>
        <dbReference type="ARBA" id="ARBA00023224"/>
    </source>
</evidence>
<dbReference type="GO" id="GO:0038039">
    <property type="term" value="C:G protein-coupled receptor heterodimeric complex"/>
    <property type="evidence" value="ECO:0007669"/>
    <property type="project" value="TreeGrafter"/>
</dbReference>
<comment type="caution">
    <text evidence="5">The sequence shown here is derived from an EMBL/GenBank/DDBJ whole genome shotgun (WGS) entry which is preliminary data.</text>
</comment>
<dbReference type="PANTHER" id="PTHR10519">
    <property type="entry name" value="GABA-B RECEPTOR"/>
    <property type="match status" value="1"/>
</dbReference>
<accession>A0A3M6UKZ9</accession>
<keyword evidence="4" id="KW-0807">Transducer</keyword>
<evidence type="ECO:0000256" key="1">
    <source>
        <dbReference type="ARBA" id="ARBA00023040"/>
    </source>
</evidence>
<dbReference type="InterPro" id="IPR028082">
    <property type="entry name" value="Peripla_BP_I"/>
</dbReference>
<gene>
    <name evidence="5" type="ORF">pdam_00023428</name>
</gene>
<evidence type="ECO:0000256" key="3">
    <source>
        <dbReference type="ARBA" id="ARBA00023180"/>
    </source>
</evidence>
<keyword evidence="1" id="KW-0297">G-protein coupled receptor</keyword>
<keyword evidence="2" id="KW-0675">Receptor</keyword>
<dbReference type="PANTHER" id="PTHR10519:SF20">
    <property type="entry name" value="G-PROTEIN COUPLED RECEPTOR 156-RELATED"/>
    <property type="match status" value="1"/>
</dbReference>
<feature type="non-terminal residue" evidence="5">
    <location>
        <position position="116"/>
    </location>
</feature>
<reference evidence="5 6" key="1">
    <citation type="journal article" date="2018" name="Sci. Rep.">
        <title>Comparative analysis of the Pocillopora damicornis genome highlights role of immune system in coral evolution.</title>
        <authorList>
            <person name="Cunning R."/>
            <person name="Bay R.A."/>
            <person name="Gillette P."/>
            <person name="Baker A.C."/>
            <person name="Traylor-Knowles N."/>
        </authorList>
    </citation>
    <scope>NUCLEOTIDE SEQUENCE [LARGE SCALE GENOMIC DNA]</scope>
    <source>
        <strain evidence="5">RSMAS</strain>
        <tissue evidence="5">Whole animal</tissue>
    </source>
</reference>
<sequence length="116" mass="13465">MIPIVRMAIKHVNECPKTLVNYELRMEVKDVKTIEELRAEYKVELSKTPYKEPSRRAAFAYDAVWTIALTLHKSISALQQQNETRNMSLEDFDYNNTAMRKTFMKVAKGVSFQGMS</sequence>
<keyword evidence="3" id="KW-0325">Glycoprotein</keyword>
<dbReference type="GO" id="GO:0004965">
    <property type="term" value="F:G protein-coupled GABA receptor activity"/>
    <property type="evidence" value="ECO:0007669"/>
    <property type="project" value="InterPro"/>
</dbReference>
<dbReference type="Gene3D" id="3.40.50.2300">
    <property type="match status" value="1"/>
</dbReference>
<name>A0A3M6UKZ9_POCDA</name>
<evidence type="ECO:0008006" key="7">
    <source>
        <dbReference type="Google" id="ProtNLM"/>
    </source>
</evidence>
<protein>
    <recommendedName>
        <fullName evidence="7">Receptor ligand binding region domain-containing protein</fullName>
    </recommendedName>
</protein>
<evidence type="ECO:0000256" key="2">
    <source>
        <dbReference type="ARBA" id="ARBA00023170"/>
    </source>
</evidence>
<evidence type="ECO:0000313" key="6">
    <source>
        <dbReference type="Proteomes" id="UP000275408"/>
    </source>
</evidence>
<evidence type="ECO:0000313" key="5">
    <source>
        <dbReference type="EMBL" id="RMX54347.1"/>
    </source>
</evidence>
<organism evidence="5 6">
    <name type="scientific">Pocillopora damicornis</name>
    <name type="common">Cauliflower coral</name>
    <name type="synonym">Millepora damicornis</name>
    <dbReference type="NCBI Taxonomy" id="46731"/>
    <lineage>
        <taxon>Eukaryota</taxon>
        <taxon>Metazoa</taxon>
        <taxon>Cnidaria</taxon>
        <taxon>Anthozoa</taxon>
        <taxon>Hexacorallia</taxon>
        <taxon>Scleractinia</taxon>
        <taxon>Astrocoeniina</taxon>
        <taxon>Pocilloporidae</taxon>
        <taxon>Pocillopora</taxon>
    </lineage>
</organism>